<keyword evidence="3" id="KW-1185">Reference proteome</keyword>
<dbReference type="AlphaFoldDB" id="A0A166D595"/>
<dbReference type="OrthoDB" id="191139at2759"/>
<dbReference type="Proteomes" id="UP000076798">
    <property type="component" value="Unassembled WGS sequence"/>
</dbReference>
<dbReference type="InterPro" id="IPR002347">
    <property type="entry name" value="SDR_fam"/>
</dbReference>
<dbReference type="PRINTS" id="PR00081">
    <property type="entry name" value="GDHRDH"/>
</dbReference>
<proteinExistence type="predicted"/>
<organism evidence="2 3">
    <name type="scientific">Sistotremastrum suecicum HHB10207 ss-3</name>
    <dbReference type="NCBI Taxonomy" id="1314776"/>
    <lineage>
        <taxon>Eukaryota</taxon>
        <taxon>Fungi</taxon>
        <taxon>Dikarya</taxon>
        <taxon>Basidiomycota</taxon>
        <taxon>Agaricomycotina</taxon>
        <taxon>Agaricomycetes</taxon>
        <taxon>Sistotremastrales</taxon>
        <taxon>Sistotremastraceae</taxon>
        <taxon>Sistotremastrum</taxon>
    </lineage>
</organism>
<protein>
    <submittedName>
        <fullName evidence="2">NAD(P)-binding protein</fullName>
    </submittedName>
</protein>
<evidence type="ECO:0000313" key="3">
    <source>
        <dbReference type="Proteomes" id="UP000076798"/>
    </source>
</evidence>
<dbReference type="PANTHER" id="PTHR43157:SF31">
    <property type="entry name" value="PHOSPHATIDYLINOSITOL-GLYCAN BIOSYNTHESIS CLASS F PROTEIN"/>
    <property type="match status" value="1"/>
</dbReference>
<dbReference type="EMBL" id="KV428069">
    <property type="protein sequence ID" value="KZT38152.1"/>
    <property type="molecule type" value="Genomic_DNA"/>
</dbReference>
<reference evidence="2 3" key="1">
    <citation type="journal article" date="2016" name="Mol. Biol. Evol.">
        <title>Comparative Genomics of Early-Diverging Mushroom-Forming Fungi Provides Insights into the Origins of Lignocellulose Decay Capabilities.</title>
        <authorList>
            <person name="Nagy L.G."/>
            <person name="Riley R."/>
            <person name="Tritt A."/>
            <person name="Adam C."/>
            <person name="Daum C."/>
            <person name="Floudas D."/>
            <person name="Sun H."/>
            <person name="Yadav J.S."/>
            <person name="Pangilinan J."/>
            <person name="Larsson K.H."/>
            <person name="Matsuura K."/>
            <person name="Barry K."/>
            <person name="Labutti K."/>
            <person name="Kuo R."/>
            <person name="Ohm R.A."/>
            <person name="Bhattacharya S.S."/>
            <person name="Shirouzu T."/>
            <person name="Yoshinaga Y."/>
            <person name="Martin F.M."/>
            <person name="Grigoriev I.V."/>
            <person name="Hibbett D.S."/>
        </authorList>
    </citation>
    <scope>NUCLEOTIDE SEQUENCE [LARGE SCALE GENOMIC DNA]</scope>
    <source>
        <strain evidence="2 3">HHB10207 ss-3</strain>
    </source>
</reference>
<accession>A0A166D595</accession>
<keyword evidence="1" id="KW-0560">Oxidoreductase</keyword>
<dbReference type="SUPFAM" id="SSF51735">
    <property type="entry name" value="NAD(P)-binding Rossmann-fold domains"/>
    <property type="match status" value="1"/>
</dbReference>
<dbReference type="STRING" id="1314776.A0A166D595"/>
<sequence>MGSLFSHRYTPLADLPDLHGKVIIVTGASAGIGKYTVLHLARKGAKVYLAARNESKTIGVIKELEIEGLGPGNGSLHYVNLNLSDPRSAKKSGQEFIQRESRLDVLINNAGFVEEEYSKTKDGLGETIVANFLSPFVYTNALLPLLKSSAQEPDTDVRIVNVASSMHTFPPSKATVFDSSEALNNPFSDSRVGKMQRYGYSKLANILHINELQRRLDEENVPITCISLHPGTIATPGVQKWFKNVFPFGGFSKVLAQWLCMTQEDGAITSAFAAGSTEVKYNRQMYKAAYLVPFGKFGTKSKDARDPQKALDLWNTAERLIEELKL</sequence>
<dbReference type="GO" id="GO:0016491">
    <property type="term" value="F:oxidoreductase activity"/>
    <property type="evidence" value="ECO:0007669"/>
    <property type="project" value="UniProtKB-KW"/>
</dbReference>
<evidence type="ECO:0000313" key="2">
    <source>
        <dbReference type="EMBL" id="KZT38152.1"/>
    </source>
</evidence>
<dbReference type="Pfam" id="PF00106">
    <property type="entry name" value="adh_short"/>
    <property type="match status" value="1"/>
</dbReference>
<evidence type="ECO:0000256" key="1">
    <source>
        <dbReference type="ARBA" id="ARBA00023002"/>
    </source>
</evidence>
<gene>
    <name evidence="2" type="ORF">SISSUDRAFT_1062268</name>
</gene>
<dbReference type="Gene3D" id="3.40.50.720">
    <property type="entry name" value="NAD(P)-binding Rossmann-like Domain"/>
    <property type="match status" value="1"/>
</dbReference>
<dbReference type="PANTHER" id="PTHR43157">
    <property type="entry name" value="PHOSPHATIDYLINOSITOL-GLYCAN BIOSYNTHESIS CLASS F PROTEIN-RELATED"/>
    <property type="match status" value="1"/>
</dbReference>
<dbReference type="InterPro" id="IPR036291">
    <property type="entry name" value="NAD(P)-bd_dom_sf"/>
</dbReference>
<name>A0A166D595_9AGAM</name>